<protein>
    <recommendedName>
        <fullName evidence="2">WRKY19-like zinc finger domain-containing protein</fullName>
    </recommendedName>
</protein>
<evidence type="ECO:0000259" key="2">
    <source>
        <dbReference type="Pfam" id="PF24906"/>
    </source>
</evidence>
<accession>A0A9X8E5V2</accession>
<organism evidence="3 4">
    <name type="scientific">Aphanomyces astaci</name>
    <name type="common">Crayfish plague agent</name>
    <dbReference type="NCBI Taxonomy" id="112090"/>
    <lineage>
        <taxon>Eukaryota</taxon>
        <taxon>Sar</taxon>
        <taxon>Stramenopiles</taxon>
        <taxon>Oomycota</taxon>
        <taxon>Saprolegniomycetes</taxon>
        <taxon>Saprolegniales</taxon>
        <taxon>Verrucalvaceae</taxon>
        <taxon>Aphanomyces</taxon>
    </lineage>
</organism>
<dbReference type="AlphaFoldDB" id="A0A9X8E5V2"/>
<dbReference type="PANTHER" id="PTHR31827">
    <property type="entry name" value="EMB|CAB89363.1"/>
    <property type="match status" value="1"/>
</dbReference>
<feature type="region of interest" description="Disordered" evidence="1">
    <location>
        <begin position="305"/>
        <end position="324"/>
    </location>
</feature>
<dbReference type="Proteomes" id="UP000275652">
    <property type="component" value="Unassembled WGS sequence"/>
</dbReference>
<sequence length="392" mass="41585">MATFNLQDEARSLVYGGRHDRDEENDAVEDLPAVVAGQRAGAKRGAYCRFPDGCTKYAQAGGLCIAHGGGRLCTDPLCPEYHTRTCKKHGGTKKCSHPDCTNVSVGKTRMCNTHGPGRRCQVDAGRGYCMAHGGGRICKMDHPTACTKKQYRGGYCYEHAIKPKCQSEGCTKMDLGKGHCKTHGGGYACKVTGCCWVVGGGRCKAHGGGNSSSNSSSSCHSTTGKRCAEPGCTKYNQGGGYCLAHGGGVKCSTDGCIKKQSTRHHLSPSSATFSAYPTTSSLHHPTYSAASMLNPSAAISILNPDTTEDESGGRREALPATTRPSNTVTHLLDSCLPYMYALPSLRLDGLVPPASTAEEVVRSHGLQHQLNPIDELVHPTTQDAALTMTSLW</sequence>
<dbReference type="EMBL" id="QUTI01019040">
    <property type="protein sequence ID" value="RLO09888.1"/>
    <property type="molecule type" value="Genomic_DNA"/>
</dbReference>
<evidence type="ECO:0000313" key="4">
    <source>
        <dbReference type="Proteomes" id="UP000275652"/>
    </source>
</evidence>
<gene>
    <name evidence="3" type="ORF">DYB28_004720</name>
</gene>
<dbReference type="InterPro" id="IPR056866">
    <property type="entry name" value="Znf_WRKY19"/>
</dbReference>
<name>A0A9X8E5V2_APHAT</name>
<proteinExistence type="predicted"/>
<reference evidence="3 4" key="1">
    <citation type="journal article" date="2018" name="J. Invertebr. Pathol.">
        <title>New genotyping method for the causative agent of crayfish plague (Aphanomyces astaci) based on whole genome data.</title>
        <authorList>
            <person name="Minardi D."/>
            <person name="Studholme D.J."/>
            <person name="van der Giezen M."/>
            <person name="Pretto T."/>
            <person name="Oidtmann B."/>
        </authorList>
    </citation>
    <scope>NUCLEOTIDE SEQUENCE [LARGE SCALE GENOMIC DNA]</scope>
    <source>
        <strain evidence="3 4">KB13</strain>
    </source>
</reference>
<feature type="domain" description="WRKY19-like zinc finger" evidence="2">
    <location>
        <begin position="52"/>
        <end position="69"/>
    </location>
</feature>
<comment type="caution">
    <text evidence="3">The sequence shown here is derived from an EMBL/GenBank/DDBJ whole genome shotgun (WGS) entry which is preliminary data.</text>
</comment>
<dbReference type="PANTHER" id="PTHR31827:SF1">
    <property type="entry name" value="EMB|CAB89363.1"/>
    <property type="match status" value="1"/>
</dbReference>
<dbReference type="Pfam" id="PF24906">
    <property type="entry name" value="Zf_WRKY19"/>
    <property type="match status" value="2"/>
</dbReference>
<evidence type="ECO:0000313" key="3">
    <source>
        <dbReference type="EMBL" id="RLO09888.1"/>
    </source>
</evidence>
<evidence type="ECO:0000256" key="1">
    <source>
        <dbReference type="SAM" id="MobiDB-lite"/>
    </source>
</evidence>
<feature type="domain" description="WRKY19-like zinc finger" evidence="2">
    <location>
        <begin position="224"/>
        <end position="247"/>
    </location>
</feature>